<feature type="transmembrane region" description="Helical" evidence="1">
    <location>
        <begin position="9"/>
        <end position="27"/>
    </location>
</feature>
<dbReference type="AlphaFoldDB" id="A0A6C0LLP0"/>
<evidence type="ECO:0000256" key="1">
    <source>
        <dbReference type="SAM" id="Phobius"/>
    </source>
</evidence>
<organism evidence="2">
    <name type="scientific">viral metagenome</name>
    <dbReference type="NCBI Taxonomy" id="1070528"/>
    <lineage>
        <taxon>unclassified sequences</taxon>
        <taxon>metagenomes</taxon>
        <taxon>organismal metagenomes</taxon>
    </lineage>
</organism>
<reference evidence="2" key="1">
    <citation type="journal article" date="2020" name="Nature">
        <title>Giant virus diversity and host interactions through global metagenomics.</title>
        <authorList>
            <person name="Schulz F."/>
            <person name="Roux S."/>
            <person name="Paez-Espino D."/>
            <person name="Jungbluth S."/>
            <person name="Walsh D.A."/>
            <person name="Denef V.J."/>
            <person name="McMahon K.D."/>
            <person name="Konstantinidis K.T."/>
            <person name="Eloe-Fadrosh E.A."/>
            <person name="Kyrpides N.C."/>
            <person name="Woyke T."/>
        </authorList>
    </citation>
    <scope>NUCLEOTIDE SEQUENCE</scope>
    <source>
        <strain evidence="2">GVMAG-M-3300027963-21</strain>
    </source>
</reference>
<name>A0A6C0LLP0_9ZZZZ</name>
<keyword evidence="1" id="KW-0812">Transmembrane</keyword>
<protein>
    <submittedName>
        <fullName evidence="2">Uncharacterized protein</fullName>
    </submittedName>
</protein>
<proteinExistence type="predicted"/>
<keyword evidence="1" id="KW-1133">Transmembrane helix</keyword>
<evidence type="ECO:0000313" key="2">
    <source>
        <dbReference type="EMBL" id="QHU31240.1"/>
    </source>
</evidence>
<dbReference type="EMBL" id="MN740525">
    <property type="protein sequence ID" value="QHU31240.1"/>
    <property type="molecule type" value="Genomic_DNA"/>
</dbReference>
<keyword evidence="1" id="KW-0472">Membrane</keyword>
<accession>A0A6C0LLP0</accession>
<sequence>MKKEGANEGYYLLFFIFVGLLIFLVYYNQQQQSAYSPYSAQVLQTSQQATQVSQLPKQSIHQYHTQEHQQMTKKTNNMDYTYNIENIDIHKDNLSNNNENKLGGANAANSKYEPELDEVFGTTLRGNTNDSNNEPDEMFNYCIKPNKSDLPIVNPPLQLLLNNAPLRLSERHSM</sequence>